<feature type="transmembrane region" description="Helical" evidence="7">
    <location>
        <begin position="103"/>
        <end position="125"/>
    </location>
</feature>
<dbReference type="PANTHER" id="PTHR33048">
    <property type="entry name" value="PTH11-LIKE INTEGRAL MEMBRANE PROTEIN (AFU_ORTHOLOGUE AFUA_5G11245)"/>
    <property type="match status" value="1"/>
</dbReference>
<dbReference type="PANTHER" id="PTHR33048:SF47">
    <property type="entry name" value="INTEGRAL MEMBRANE PROTEIN-RELATED"/>
    <property type="match status" value="1"/>
</dbReference>
<evidence type="ECO:0000256" key="2">
    <source>
        <dbReference type="ARBA" id="ARBA00022692"/>
    </source>
</evidence>
<reference evidence="9" key="1">
    <citation type="submission" date="2020-03" db="EMBL/GenBank/DDBJ databases">
        <authorList>
            <person name="He L."/>
        </authorList>
    </citation>
    <scope>NUCLEOTIDE SEQUENCE</scope>
    <source>
        <strain evidence="9">CkLH20</strain>
    </source>
</reference>
<feature type="transmembrane region" description="Helical" evidence="7">
    <location>
        <begin position="30"/>
        <end position="51"/>
    </location>
</feature>
<feature type="region of interest" description="Disordered" evidence="6">
    <location>
        <begin position="262"/>
        <end position="294"/>
    </location>
</feature>
<dbReference type="RefSeq" id="XP_038748302.1">
    <property type="nucleotide sequence ID" value="XM_038886460.1"/>
</dbReference>
<keyword evidence="3 7" id="KW-1133">Transmembrane helix</keyword>
<comment type="caution">
    <text evidence="9">The sequence shown here is derived from an EMBL/GenBank/DDBJ whole genome shotgun (WGS) entry which is preliminary data.</text>
</comment>
<accession>A0A9P6IE34</accession>
<keyword evidence="2 7" id="KW-0812">Transmembrane</keyword>
<feature type="compositionally biased region" description="Basic and acidic residues" evidence="6">
    <location>
        <begin position="262"/>
        <end position="275"/>
    </location>
</feature>
<evidence type="ECO:0000256" key="6">
    <source>
        <dbReference type="SAM" id="MobiDB-lite"/>
    </source>
</evidence>
<name>A0A9P6IE34_9PEZI</name>
<keyword evidence="4 7" id="KW-0472">Membrane</keyword>
<feature type="transmembrane region" description="Helical" evidence="7">
    <location>
        <begin position="219"/>
        <end position="240"/>
    </location>
</feature>
<dbReference type="GeneID" id="62159534"/>
<dbReference type="InterPro" id="IPR052337">
    <property type="entry name" value="SAT4-like"/>
</dbReference>
<evidence type="ECO:0000313" key="9">
    <source>
        <dbReference type="EMBL" id="KAF9878841.1"/>
    </source>
</evidence>
<evidence type="ECO:0000256" key="5">
    <source>
        <dbReference type="ARBA" id="ARBA00038359"/>
    </source>
</evidence>
<feature type="domain" description="Rhodopsin" evidence="8">
    <location>
        <begin position="10"/>
        <end position="249"/>
    </location>
</feature>
<dbReference type="Pfam" id="PF20684">
    <property type="entry name" value="Fung_rhodopsin"/>
    <property type="match status" value="1"/>
</dbReference>
<sequence>MLLPTLSMILRMAVKAAGLSRWGADDTTIVLAYCVTLGFISADMLWESYGLGKDLWTLSSDQITSFFQDFYILQCLYNCVITLVKTSILFMFLRIFPDQKFRLVVWATQIFNLTVGVIFLLISLFQCRPINLAWRFWTGENDGQCISIGHVGMVQGTIYVLMDVWMLILPATQVWGLNMKRRKKFAVMFMFSLGLFLTVVSIIRIVTIKDLSKYPLNPTVAIIPAGIWTNIEVYVAVFTANIPNIRQFIWGFIIRRSEKEGITETEPEASHEKSPRRPPKTLTMELNETMDQTP</sequence>
<protein>
    <submittedName>
        <fullName evidence="9">CFEM domain-containing protein</fullName>
    </submittedName>
</protein>
<keyword evidence="10" id="KW-1185">Reference proteome</keyword>
<feature type="transmembrane region" description="Helical" evidence="7">
    <location>
        <begin position="185"/>
        <end position="207"/>
    </location>
</feature>
<evidence type="ECO:0000256" key="7">
    <source>
        <dbReference type="SAM" id="Phobius"/>
    </source>
</evidence>
<dbReference type="InterPro" id="IPR049326">
    <property type="entry name" value="Rhodopsin_dom_fungi"/>
</dbReference>
<comment type="subcellular location">
    <subcellularLocation>
        <location evidence="1">Membrane</location>
        <topology evidence="1">Multi-pass membrane protein</topology>
    </subcellularLocation>
</comment>
<organism evidence="9 10">
    <name type="scientific">Colletotrichum karsti</name>
    <dbReference type="NCBI Taxonomy" id="1095194"/>
    <lineage>
        <taxon>Eukaryota</taxon>
        <taxon>Fungi</taxon>
        <taxon>Dikarya</taxon>
        <taxon>Ascomycota</taxon>
        <taxon>Pezizomycotina</taxon>
        <taxon>Sordariomycetes</taxon>
        <taxon>Hypocreomycetidae</taxon>
        <taxon>Glomerellales</taxon>
        <taxon>Glomerellaceae</taxon>
        <taxon>Colletotrichum</taxon>
        <taxon>Colletotrichum boninense species complex</taxon>
    </lineage>
</organism>
<dbReference type="OrthoDB" id="2496787at2759"/>
<feature type="transmembrane region" description="Helical" evidence="7">
    <location>
        <begin position="71"/>
        <end position="96"/>
    </location>
</feature>
<reference evidence="9" key="2">
    <citation type="submission" date="2020-11" db="EMBL/GenBank/DDBJ databases">
        <title>Whole genome sequencing of Colletotrichum sp.</title>
        <authorList>
            <person name="Li H."/>
        </authorList>
    </citation>
    <scope>NUCLEOTIDE SEQUENCE</scope>
    <source>
        <strain evidence="9">CkLH20</strain>
    </source>
</reference>
<evidence type="ECO:0000259" key="8">
    <source>
        <dbReference type="Pfam" id="PF20684"/>
    </source>
</evidence>
<evidence type="ECO:0000313" key="10">
    <source>
        <dbReference type="Proteomes" id="UP000781932"/>
    </source>
</evidence>
<comment type="similarity">
    <text evidence="5">Belongs to the SAT4 family.</text>
</comment>
<dbReference type="Proteomes" id="UP000781932">
    <property type="component" value="Unassembled WGS sequence"/>
</dbReference>
<evidence type="ECO:0000256" key="1">
    <source>
        <dbReference type="ARBA" id="ARBA00004141"/>
    </source>
</evidence>
<evidence type="ECO:0000256" key="3">
    <source>
        <dbReference type="ARBA" id="ARBA00022989"/>
    </source>
</evidence>
<gene>
    <name evidence="9" type="ORF">CkaCkLH20_03741</name>
</gene>
<dbReference type="AlphaFoldDB" id="A0A9P6IE34"/>
<dbReference type="EMBL" id="JAATWM020000009">
    <property type="protein sequence ID" value="KAF9878841.1"/>
    <property type="molecule type" value="Genomic_DNA"/>
</dbReference>
<evidence type="ECO:0000256" key="4">
    <source>
        <dbReference type="ARBA" id="ARBA00023136"/>
    </source>
</evidence>
<proteinExistence type="inferred from homology"/>
<dbReference type="GO" id="GO:0016020">
    <property type="term" value="C:membrane"/>
    <property type="evidence" value="ECO:0007669"/>
    <property type="project" value="UniProtKB-SubCell"/>
</dbReference>
<feature type="compositionally biased region" description="Polar residues" evidence="6">
    <location>
        <begin position="284"/>
        <end position="294"/>
    </location>
</feature>